<reference evidence="2 3" key="1">
    <citation type="submission" date="2023-10" db="EMBL/GenBank/DDBJ databases">
        <title>Draft genome sequence of Xylaria bambusicola isolate GMP-LS, the root and basal stem rot pathogen of sugarcane in Indonesia.</title>
        <authorList>
            <person name="Selvaraj P."/>
            <person name="Muralishankar V."/>
            <person name="Muruganantham S."/>
            <person name="Sp S."/>
            <person name="Haryani S."/>
            <person name="Lau K.J.X."/>
            <person name="Naqvi N.I."/>
        </authorList>
    </citation>
    <scope>NUCLEOTIDE SEQUENCE [LARGE SCALE GENOMIC DNA]</scope>
    <source>
        <strain evidence="2">GMP-LS</strain>
    </source>
</reference>
<gene>
    <name evidence="2" type="ORF">RRF57_002921</name>
</gene>
<organism evidence="2 3">
    <name type="scientific">Xylaria bambusicola</name>
    <dbReference type="NCBI Taxonomy" id="326684"/>
    <lineage>
        <taxon>Eukaryota</taxon>
        <taxon>Fungi</taxon>
        <taxon>Dikarya</taxon>
        <taxon>Ascomycota</taxon>
        <taxon>Pezizomycotina</taxon>
        <taxon>Sordariomycetes</taxon>
        <taxon>Xylariomycetidae</taxon>
        <taxon>Xylariales</taxon>
        <taxon>Xylariaceae</taxon>
        <taxon>Xylaria</taxon>
    </lineage>
</organism>
<protein>
    <submittedName>
        <fullName evidence="2">Uncharacterized protein</fullName>
    </submittedName>
</protein>
<proteinExistence type="predicted"/>
<sequence>MDIPWVSVTEKNPSKTGEEYSLSGKSAPNSREGYENDSLSQYASCPRDPLRRSGPGCPVKAAHGRNEPVTRACPVARHYQARSFDLGFGLCT</sequence>
<evidence type="ECO:0000256" key="1">
    <source>
        <dbReference type="SAM" id="MobiDB-lite"/>
    </source>
</evidence>
<dbReference type="Proteomes" id="UP001305414">
    <property type="component" value="Unassembled WGS sequence"/>
</dbReference>
<comment type="caution">
    <text evidence="2">The sequence shown here is derived from an EMBL/GenBank/DDBJ whole genome shotgun (WGS) entry which is preliminary data.</text>
</comment>
<evidence type="ECO:0000313" key="3">
    <source>
        <dbReference type="Proteomes" id="UP001305414"/>
    </source>
</evidence>
<accession>A0AAN7UKZ3</accession>
<name>A0AAN7UKZ3_9PEZI</name>
<evidence type="ECO:0000313" key="2">
    <source>
        <dbReference type="EMBL" id="KAK5627206.1"/>
    </source>
</evidence>
<dbReference type="AlphaFoldDB" id="A0AAN7UKZ3"/>
<keyword evidence="3" id="KW-1185">Reference proteome</keyword>
<dbReference type="EMBL" id="JAWHQM010000005">
    <property type="protein sequence ID" value="KAK5627206.1"/>
    <property type="molecule type" value="Genomic_DNA"/>
</dbReference>
<feature type="region of interest" description="Disordered" evidence="1">
    <location>
        <begin position="1"/>
        <end position="41"/>
    </location>
</feature>